<accession>A0A6V8LJ07</accession>
<feature type="compositionally biased region" description="Basic and acidic residues" evidence="6">
    <location>
        <begin position="701"/>
        <end position="714"/>
    </location>
</feature>
<dbReference type="PANTHER" id="PTHR43214:SF24">
    <property type="entry name" value="TRANSCRIPTIONAL REGULATORY PROTEIN NARL-RELATED"/>
    <property type="match status" value="1"/>
</dbReference>
<dbReference type="Pfam" id="PF07730">
    <property type="entry name" value="HisKA_3"/>
    <property type="match status" value="1"/>
</dbReference>
<dbReference type="SUPFAM" id="SSF46894">
    <property type="entry name" value="C-terminal effector domain of the bipartite response regulators"/>
    <property type="match status" value="1"/>
</dbReference>
<dbReference type="SMART" id="SM00448">
    <property type="entry name" value="REC"/>
    <property type="match status" value="1"/>
</dbReference>
<dbReference type="InterPro" id="IPR039420">
    <property type="entry name" value="WalR-like"/>
</dbReference>
<evidence type="ECO:0000256" key="2">
    <source>
        <dbReference type="ARBA" id="ARBA00023015"/>
    </source>
</evidence>
<dbReference type="InterPro" id="IPR036890">
    <property type="entry name" value="HATPase_C_sf"/>
</dbReference>
<keyword evidence="4" id="KW-0804">Transcription</keyword>
<dbReference type="Pfam" id="PF02518">
    <property type="entry name" value="HATPase_c"/>
    <property type="match status" value="1"/>
</dbReference>
<dbReference type="GO" id="GO:0003677">
    <property type="term" value="F:DNA binding"/>
    <property type="evidence" value="ECO:0007669"/>
    <property type="project" value="UniProtKB-KW"/>
</dbReference>
<dbReference type="SMART" id="SM00421">
    <property type="entry name" value="HTH_LUXR"/>
    <property type="match status" value="1"/>
</dbReference>
<protein>
    <submittedName>
        <fullName evidence="9">Uncharacterized protein</fullName>
    </submittedName>
</protein>
<dbReference type="Gene3D" id="3.30.565.10">
    <property type="entry name" value="Histidine kinase-like ATPase, C-terminal domain"/>
    <property type="match status" value="1"/>
</dbReference>
<dbReference type="Pfam" id="PF00072">
    <property type="entry name" value="Response_reg"/>
    <property type="match status" value="1"/>
</dbReference>
<dbReference type="CDD" id="cd16917">
    <property type="entry name" value="HATPase_UhpB-NarQ-NarX-like"/>
    <property type="match status" value="1"/>
</dbReference>
<reference evidence="9 10" key="2">
    <citation type="submission" date="2020-03" db="EMBL/GenBank/DDBJ databases">
        <authorList>
            <person name="Ichikawa N."/>
            <person name="Kimura A."/>
            <person name="Kitahashi Y."/>
            <person name="Uohara A."/>
        </authorList>
    </citation>
    <scope>NUCLEOTIDE SEQUENCE [LARGE SCALE GENOMIC DNA]</scope>
    <source>
        <strain evidence="9 10">NBRC 108638</strain>
    </source>
</reference>
<dbReference type="PANTHER" id="PTHR43214">
    <property type="entry name" value="TWO-COMPONENT RESPONSE REGULATOR"/>
    <property type="match status" value="1"/>
</dbReference>
<dbReference type="InterPro" id="IPR000792">
    <property type="entry name" value="Tscrpt_reg_LuxR_C"/>
</dbReference>
<organism evidence="9 10">
    <name type="scientific">Phytohabitans rumicis</name>
    <dbReference type="NCBI Taxonomy" id="1076125"/>
    <lineage>
        <taxon>Bacteria</taxon>
        <taxon>Bacillati</taxon>
        <taxon>Actinomycetota</taxon>
        <taxon>Actinomycetes</taxon>
        <taxon>Micromonosporales</taxon>
        <taxon>Micromonosporaceae</taxon>
    </lineage>
</organism>
<keyword evidence="2" id="KW-0805">Transcription regulation</keyword>
<dbReference type="CDD" id="cd17535">
    <property type="entry name" value="REC_NarL-like"/>
    <property type="match status" value="1"/>
</dbReference>
<dbReference type="InterPro" id="IPR058245">
    <property type="entry name" value="NreC/VraR/RcsB-like_REC"/>
</dbReference>
<dbReference type="InterPro" id="IPR001789">
    <property type="entry name" value="Sig_transdc_resp-reg_receiver"/>
</dbReference>
<keyword evidence="1 5" id="KW-0597">Phosphoprotein</keyword>
<evidence type="ECO:0000313" key="10">
    <source>
        <dbReference type="Proteomes" id="UP000482960"/>
    </source>
</evidence>
<feature type="modified residue" description="4-aspartylphosphate" evidence="5">
    <location>
        <position position="490"/>
    </location>
</feature>
<feature type="domain" description="HTH luxR-type" evidence="7">
    <location>
        <begin position="589"/>
        <end position="654"/>
    </location>
</feature>
<evidence type="ECO:0000256" key="4">
    <source>
        <dbReference type="ARBA" id="ARBA00023163"/>
    </source>
</evidence>
<dbReference type="EMBL" id="BLPG01000001">
    <property type="protein sequence ID" value="GFJ94156.1"/>
    <property type="molecule type" value="Genomic_DNA"/>
</dbReference>
<name>A0A6V8LJ07_9ACTN</name>
<evidence type="ECO:0000259" key="8">
    <source>
        <dbReference type="PROSITE" id="PS50110"/>
    </source>
</evidence>
<keyword evidence="3" id="KW-0238">DNA-binding</keyword>
<dbReference type="Gene3D" id="1.20.5.1930">
    <property type="match status" value="1"/>
</dbReference>
<feature type="domain" description="Response regulatory" evidence="8">
    <location>
        <begin position="440"/>
        <end position="561"/>
    </location>
</feature>
<evidence type="ECO:0000256" key="5">
    <source>
        <dbReference type="PROSITE-ProRule" id="PRU00169"/>
    </source>
</evidence>
<dbReference type="AlphaFoldDB" id="A0A6V8LJ07"/>
<keyword evidence="10" id="KW-1185">Reference proteome</keyword>
<evidence type="ECO:0000256" key="6">
    <source>
        <dbReference type="SAM" id="MobiDB-lite"/>
    </source>
</evidence>
<dbReference type="PROSITE" id="PS50110">
    <property type="entry name" value="RESPONSE_REGULATORY"/>
    <property type="match status" value="1"/>
</dbReference>
<dbReference type="GO" id="GO:0016020">
    <property type="term" value="C:membrane"/>
    <property type="evidence" value="ECO:0007669"/>
    <property type="project" value="InterPro"/>
</dbReference>
<dbReference type="GO" id="GO:0046983">
    <property type="term" value="F:protein dimerization activity"/>
    <property type="evidence" value="ECO:0007669"/>
    <property type="project" value="InterPro"/>
</dbReference>
<feature type="region of interest" description="Disordered" evidence="6">
    <location>
        <begin position="657"/>
        <end position="689"/>
    </location>
</feature>
<evidence type="ECO:0000256" key="3">
    <source>
        <dbReference type="ARBA" id="ARBA00023125"/>
    </source>
</evidence>
<feature type="region of interest" description="Disordered" evidence="6">
    <location>
        <begin position="701"/>
        <end position="721"/>
    </location>
</feature>
<dbReference type="PRINTS" id="PR00038">
    <property type="entry name" value="HTHLUXR"/>
</dbReference>
<dbReference type="InterPro" id="IPR016032">
    <property type="entry name" value="Sig_transdc_resp-reg_C-effctor"/>
</dbReference>
<dbReference type="InterPro" id="IPR011006">
    <property type="entry name" value="CheY-like_superfamily"/>
</dbReference>
<proteinExistence type="predicted"/>
<reference evidence="9 10" key="1">
    <citation type="submission" date="2020-03" db="EMBL/GenBank/DDBJ databases">
        <title>Whole genome shotgun sequence of Phytohabitans rumicis NBRC 108638.</title>
        <authorList>
            <person name="Komaki H."/>
            <person name="Tamura T."/>
        </authorList>
    </citation>
    <scope>NUCLEOTIDE SEQUENCE [LARGE SCALE GENOMIC DNA]</scope>
    <source>
        <strain evidence="9 10">NBRC 108638</strain>
    </source>
</reference>
<dbReference type="CDD" id="cd06170">
    <property type="entry name" value="LuxR_C_like"/>
    <property type="match status" value="1"/>
</dbReference>
<dbReference type="SUPFAM" id="SSF52172">
    <property type="entry name" value="CheY-like"/>
    <property type="match status" value="1"/>
</dbReference>
<evidence type="ECO:0000313" key="9">
    <source>
        <dbReference type="EMBL" id="GFJ94156.1"/>
    </source>
</evidence>
<sequence length="721" mass="76856">MLRHVPEWAARYRRWADPALALLFAVAALWIALLGGDEPNGDVYQVPLDGLPPLPAEESRPMARIVLATLLVTVPLAGRRRWPLAVFAVQFAAVIGLRGDNTWVTLLALLVGAYSLAAYSPSPLVSIGAQVTAATGVAIGSDSIELPVPDWTAAFIILLPAGLFGITVRALRAKAAASAERAEALRAGQQAATRAAVAEDRARLARELHDVVSHHVSVMVIQAGAADKVIGARPDLARDALTAIGASGRQAMAELRHLLGVLAPDGGEDLLHPQPGLDQLGALVEQVRAAGQPVTVEHTPVSVPRGVDVAAYRVVQEALTNALRYAPGARTTVIVRPADGVLTVEVTDDGAQVNGGSDPVGAGSGLRGLAERLRVYGGTLHTGHRLAGGFRVLATFPWRRSERASHGRSWTCQPRMPEMAPDNSKIDGWAAREPGGTVTRVVIADDQALVRSGFAMILAAEGIDVAGEAADGEQAVAAVRRLRPDVVLLDIRMPVMDGLEATRRILADRPTTAAGEPIRVIILTTFDLDQYVYAALTAGASGFLLKDVSPDHLVHAVRLVHTGDALLAPAITRRLVERFARPDPQRSTAHRDLEALTPREREVLTLLAGGLSNVELAERLHLSEATVKTHMTRILTKLQLRDRVQAVVLAYETGLVTPAAPHPLNPTDQGPPRRADQGPPRRSRTYGHAWISFPRPFALDRRRKGDAGASREEGGGLTVRG</sequence>
<dbReference type="Pfam" id="PF00196">
    <property type="entry name" value="GerE"/>
    <property type="match status" value="1"/>
</dbReference>
<evidence type="ECO:0000259" key="7">
    <source>
        <dbReference type="PROSITE" id="PS50043"/>
    </source>
</evidence>
<dbReference type="GO" id="GO:0000155">
    <property type="term" value="F:phosphorelay sensor kinase activity"/>
    <property type="evidence" value="ECO:0007669"/>
    <property type="project" value="InterPro"/>
</dbReference>
<dbReference type="InterPro" id="IPR003594">
    <property type="entry name" value="HATPase_dom"/>
</dbReference>
<comment type="caution">
    <text evidence="9">The sequence shown here is derived from an EMBL/GenBank/DDBJ whole genome shotgun (WGS) entry which is preliminary data.</text>
</comment>
<evidence type="ECO:0000256" key="1">
    <source>
        <dbReference type="ARBA" id="ARBA00022553"/>
    </source>
</evidence>
<dbReference type="Proteomes" id="UP000482960">
    <property type="component" value="Unassembled WGS sequence"/>
</dbReference>
<dbReference type="InterPro" id="IPR011712">
    <property type="entry name" value="Sig_transdc_His_kin_sub3_dim/P"/>
</dbReference>
<dbReference type="SUPFAM" id="SSF55874">
    <property type="entry name" value="ATPase domain of HSP90 chaperone/DNA topoisomerase II/histidine kinase"/>
    <property type="match status" value="1"/>
</dbReference>
<dbReference type="PROSITE" id="PS50043">
    <property type="entry name" value="HTH_LUXR_2"/>
    <property type="match status" value="1"/>
</dbReference>
<dbReference type="Gene3D" id="3.40.50.2300">
    <property type="match status" value="1"/>
</dbReference>
<dbReference type="GO" id="GO:0006355">
    <property type="term" value="P:regulation of DNA-templated transcription"/>
    <property type="evidence" value="ECO:0007669"/>
    <property type="project" value="InterPro"/>
</dbReference>
<gene>
    <name evidence="9" type="ORF">Prum_077980</name>
</gene>